<feature type="domain" description="ACT" evidence="1">
    <location>
        <begin position="64"/>
        <end position="150"/>
    </location>
</feature>
<accession>A0A1W1HH50</accession>
<dbReference type="PANTHER" id="PTHR40099">
    <property type="entry name" value="ACETOLACTATE SYNTHASE, SMALL SUBUNIT"/>
    <property type="match status" value="1"/>
</dbReference>
<organism evidence="2 3">
    <name type="scientific">Desulfamplus magnetovallimortis</name>
    <dbReference type="NCBI Taxonomy" id="1246637"/>
    <lineage>
        <taxon>Bacteria</taxon>
        <taxon>Pseudomonadati</taxon>
        <taxon>Thermodesulfobacteriota</taxon>
        <taxon>Desulfobacteria</taxon>
        <taxon>Desulfobacterales</taxon>
        <taxon>Desulfobacteraceae</taxon>
        <taxon>Desulfamplus</taxon>
    </lineage>
</organism>
<dbReference type="Proteomes" id="UP000191931">
    <property type="component" value="Unassembled WGS sequence"/>
</dbReference>
<dbReference type="RefSeq" id="WP_080800942.1">
    <property type="nucleotide sequence ID" value="NZ_LT828541.1"/>
</dbReference>
<protein>
    <submittedName>
        <fullName evidence="2">ACT domain-containing family protein</fullName>
    </submittedName>
</protein>
<evidence type="ECO:0000259" key="1">
    <source>
        <dbReference type="Pfam" id="PF19571"/>
    </source>
</evidence>
<evidence type="ECO:0000313" key="3">
    <source>
        <dbReference type="Proteomes" id="UP000191931"/>
    </source>
</evidence>
<dbReference type="Gene3D" id="3.30.2130.10">
    <property type="entry name" value="VC0802-like"/>
    <property type="match status" value="2"/>
</dbReference>
<dbReference type="PANTHER" id="PTHR40099:SF1">
    <property type="entry name" value="ACETOLACTATE SYNTHASE, SMALL SUBUNIT"/>
    <property type="match status" value="1"/>
</dbReference>
<dbReference type="InterPro" id="IPR045739">
    <property type="entry name" value="ACT_dom_pair"/>
</dbReference>
<dbReference type="EMBL" id="FWEV01000286">
    <property type="protein sequence ID" value="SLM31804.1"/>
    <property type="molecule type" value="Genomic_DNA"/>
</dbReference>
<dbReference type="InterPro" id="IPR045865">
    <property type="entry name" value="ACT-like_dom_sf"/>
</dbReference>
<reference evidence="2 3" key="1">
    <citation type="submission" date="2017-03" db="EMBL/GenBank/DDBJ databases">
        <authorList>
            <person name="Afonso C.L."/>
            <person name="Miller P.J."/>
            <person name="Scott M.A."/>
            <person name="Spackman E."/>
            <person name="Goraichik I."/>
            <person name="Dimitrov K.M."/>
            <person name="Suarez D.L."/>
            <person name="Swayne D.E."/>
        </authorList>
    </citation>
    <scope>NUCLEOTIDE SEQUENCE [LARGE SCALE GENOMIC DNA]</scope>
    <source>
        <strain evidence="2">PRJEB14757</strain>
    </source>
</reference>
<proteinExistence type="predicted"/>
<evidence type="ECO:0000313" key="2">
    <source>
        <dbReference type="EMBL" id="SLM31804.1"/>
    </source>
</evidence>
<dbReference type="AlphaFoldDB" id="A0A1W1HH50"/>
<keyword evidence="3" id="KW-1185">Reference proteome</keyword>
<dbReference type="OrthoDB" id="5419692at2"/>
<gene>
    <name evidence="2" type="ORF">MTBBW1_440009</name>
</gene>
<dbReference type="STRING" id="1246637.MTBBW1_440009"/>
<name>A0A1W1HH50_9BACT</name>
<dbReference type="Pfam" id="PF19571">
    <property type="entry name" value="ACT_8"/>
    <property type="match status" value="1"/>
</dbReference>
<sequence>MVRIEISLFLKNVPGELGNLASLLGDNGINIDAITIQDASSYVQSIFQARGKSLKRIASSASYSSMRRDSAEFALIRMLTDKPDDAIALLKNKEYIFDTKEVIAIELDNSPGKLSEVTRQFGEKDININYVYGSVSSGDGKCLFVFCPEDVDLASKIFE</sequence>
<dbReference type="SUPFAM" id="SSF55021">
    <property type="entry name" value="ACT-like"/>
    <property type="match status" value="2"/>
</dbReference>